<name>A0ABY8C887_9GAMM</name>
<evidence type="ECO:0000313" key="2">
    <source>
        <dbReference type="Proteomes" id="UP001222275"/>
    </source>
</evidence>
<dbReference type="EMBL" id="CP102381">
    <property type="protein sequence ID" value="WEJ62170.1"/>
    <property type="molecule type" value="Genomic_DNA"/>
</dbReference>
<keyword evidence="2" id="KW-1185">Reference proteome</keyword>
<organism evidence="1 2">
    <name type="scientific">Thiomicrorhabdus lithotrophica</name>
    <dbReference type="NCBI Taxonomy" id="2949997"/>
    <lineage>
        <taxon>Bacteria</taxon>
        <taxon>Pseudomonadati</taxon>
        <taxon>Pseudomonadota</taxon>
        <taxon>Gammaproteobacteria</taxon>
        <taxon>Thiotrichales</taxon>
        <taxon>Piscirickettsiaceae</taxon>
        <taxon>Thiomicrorhabdus</taxon>
    </lineage>
</organism>
<gene>
    <name evidence="1" type="ORF">NR989_09130</name>
</gene>
<evidence type="ECO:0000313" key="1">
    <source>
        <dbReference type="EMBL" id="WEJ62170.1"/>
    </source>
</evidence>
<proteinExistence type="predicted"/>
<dbReference type="RefSeq" id="WP_275594427.1">
    <property type="nucleotide sequence ID" value="NZ_CP102381.1"/>
</dbReference>
<reference evidence="1 2" key="1">
    <citation type="submission" date="2022-06" db="EMBL/GenBank/DDBJ databases">
        <title>Thiomicrohabdus sp. nov, an obligately chemolithoautotrophic, sulfur-oxidizing bacterium isolated from beach of Guanyin Mountain. Amoy.</title>
        <authorList>
            <person name="Zhu H."/>
        </authorList>
    </citation>
    <scope>NUCLEOTIDE SEQUENCE [LARGE SCALE GENOMIC DNA]</scope>
    <source>
        <strain evidence="1 2">XGS-01</strain>
    </source>
</reference>
<dbReference type="Proteomes" id="UP001222275">
    <property type="component" value="Chromosome"/>
</dbReference>
<protein>
    <submittedName>
        <fullName evidence="1">Uncharacterized protein</fullName>
    </submittedName>
</protein>
<sequence>MAKVNLSYGSALDAVKRAEKSANLMGEKFCIVAWGNQYLVKRYNVAQSLGERVLEVCSPMRSECGVVV</sequence>
<accession>A0ABY8C887</accession>